<feature type="compositionally biased region" description="Basic residues" evidence="6">
    <location>
        <begin position="36"/>
        <end position="63"/>
    </location>
</feature>
<name>A0ABM1I8R5_POLDO</name>
<evidence type="ECO:0000256" key="4">
    <source>
        <dbReference type="ARBA" id="ARBA00022454"/>
    </source>
</evidence>
<dbReference type="GeneID" id="107066468"/>
<evidence type="ECO:0000256" key="6">
    <source>
        <dbReference type="SAM" id="MobiDB-lite"/>
    </source>
</evidence>
<dbReference type="Pfam" id="PF10283">
    <property type="entry name" value="zf-CCHH"/>
    <property type="match status" value="1"/>
</dbReference>
<dbReference type="InterPro" id="IPR019406">
    <property type="entry name" value="APLF_PBZ"/>
</dbReference>
<sequence>MSDQDKEEEFIAYKNDSRIPCRYGAKCYQKNQLHHDKYKHPPSNKQKKNMVKRKPLIGNKRKITAIDDNDDDDDDNNKEQVESNSEANKIRKVKNDLNDSIVDNPKNVIDHVETDDKQLITTSNDKKVVDDNTTEMKEKSGASSDNNNHVNDDDTCTILSPTCVKENIKNLLLVEMPDDFYQFYEFCKLISEKEPLMALKSINLYLVGPYDILNNKLTSYKNNDKEKYLRHWRYYYDPPEFQTIIRGNKDGLHFGYWRDECNENPIYVAKNKAEIDCTIQPVAENIFGAINVFMEEKWKTANLFEKPNVAQLQKKLKVFAEKHDITLEKKTNKMINREKNVIVRTFHKAGIVVPYNKRTQLGYRELSVTDKELKQILEKMDKADSSEERKDIMCKLDEIVRLATIAADECDFGTCLELAHDLFSSGSVYVEKIALQMFSIAYTHLNRPEFLEIIKAHLKNRKRGSDLSVI</sequence>
<evidence type="ECO:0000256" key="1">
    <source>
        <dbReference type="ARBA" id="ARBA00004123"/>
    </source>
</evidence>
<dbReference type="RefSeq" id="XP_015176602.1">
    <property type="nucleotide sequence ID" value="XM_015321116.1"/>
</dbReference>
<evidence type="ECO:0000256" key="5">
    <source>
        <dbReference type="ARBA" id="ARBA00023242"/>
    </source>
</evidence>
<feature type="compositionally biased region" description="Basic and acidic residues" evidence="6">
    <location>
        <begin position="120"/>
        <end position="140"/>
    </location>
</feature>
<keyword evidence="8" id="KW-1185">Reference proteome</keyword>
<dbReference type="PANTHER" id="PTHR13386">
    <property type="entry name" value="HISTONE PARYLATION FACTOR 1"/>
    <property type="match status" value="1"/>
</dbReference>
<comment type="similarity">
    <text evidence="3">Belongs to the HPF1 family.</text>
</comment>
<dbReference type="PANTHER" id="PTHR13386:SF1">
    <property type="entry name" value="HISTONE PARYLATION FACTOR 1"/>
    <property type="match status" value="1"/>
</dbReference>
<accession>A0ABM1I8R5</accession>
<dbReference type="Pfam" id="PF10228">
    <property type="entry name" value="HPF1"/>
    <property type="match status" value="1"/>
</dbReference>
<evidence type="ECO:0000313" key="9">
    <source>
        <dbReference type="RefSeq" id="XP_015176602.1"/>
    </source>
</evidence>
<gene>
    <name evidence="9" type="primary">LOC107066468</name>
</gene>
<feature type="domain" description="PBZ-type" evidence="7">
    <location>
        <begin position="18"/>
        <end position="42"/>
    </location>
</feature>
<evidence type="ECO:0000259" key="7">
    <source>
        <dbReference type="Pfam" id="PF10283"/>
    </source>
</evidence>
<feature type="compositionally biased region" description="Acidic residues" evidence="6">
    <location>
        <begin position="67"/>
        <end position="76"/>
    </location>
</feature>
<feature type="region of interest" description="Disordered" evidence="6">
    <location>
        <begin position="120"/>
        <end position="150"/>
    </location>
</feature>
<reference evidence="9" key="1">
    <citation type="submission" date="2025-08" db="UniProtKB">
        <authorList>
            <consortium name="RefSeq"/>
        </authorList>
    </citation>
    <scope>IDENTIFICATION</scope>
    <source>
        <tissue evidence="9">Whole body</tissue>
    </source>
</reference>
<evidence type="ECO:0000256" key="3">
    <source>
        <dbReference type="ARBA" id="ARBA00010803"/>
    </source>
</evidence>
<evidence type="ECO:0000313" key="8">
    <source>
        <dbReference type="Proteomes" id="UP000694924"/>
    </source>
</evidence>
<evidence type="ECO:0000256" key="2">
    <source>
        <dbReference type="ARBA" id="ARBA00004286"/>
    </source>
</evidence>
<feature type="region of interest" description="Disordered" evidence="6">
    <location>
        <begin position="32"/>
        <end position="92"/>
    </location>
</feature>
<comment type="subcellular location">
    <subcellularLocation>
        <location evidence="2">Chromosome</location>
    </subcellularLocation>
    <subcellularLocation>
        <location evidence="1">Nucleus</location>
    </subcellularLocation>
</comment>
<dbReference type="InterPro" id="IPR019361">
    <property type="entry name" value="HPF1"/>
</dbReference>
<proteinExistence type="inferred from homology"/>
<organism evidence="8 9">
    <name type="scientific">Polistes dominula</name>
    <name type="common">European paper wasp</name>
    <name type="synonym">Vespa dominula</name>
    <dbReference type="NCBI Taxonomy" id="743375"/>
    <lineage>
        <taxon>Eukaryota</taxon>
        <taxon>Metazoa</taxon>
        <taxon>Ecdysozoa</taxon>
        <taxon>Arthropoda</taxon>
        <taxon>Hexapoda</taxon>
        <taxon>Insecta</taxon>
        <taxon>Pterygota</taxon>
        <taxon>Neoptera</taxon>
        <taxon>Endopterygota</taxon>
        <taxon>Hymenoptera</taxon>
        <taxon>Apocrita</taxon>
        <taxon>Aculeata</taxon>
        <taxon>Vespoidea</taxon>
        <taxon>Vespidae</taxon>
        <taxon>Polistinae</taxon>
        <taxon>Polistini</taxon>
        <taxon>Polistes</taxon>
    </lineage>
</organism>
<dbReference type="Proteomes" id="UP000694924">
    <property type="component" value="Unplaced"/>
</dbReference>
<keyword evidence="4" id="KW-0158">Chromosome</keyword>
<keyword evidence="5" id="KW-0539">Nucleus</keyword>
<protein>
    <submittedName>
        <fullName evidence="9">UPF0609 protein C4orf27</fullName>
    </submittedName>
</protein>